<feature type="active site" description="Proton donor" evidence="9 10">
    <location>
        <position position="101"/>
    </location>
</feature>
<dbReference type="GO" id="GO:0019631">
    <property type="term" value="P:quinate catabolic process"/>
    <property type="evidence" value="ECO:0007669"/>
    <property type="project" value="TreeGrafter"/>
</dbReference>
<dbReference type="STRING" id="420998.JDO7802_03229"/>
<reference evidence="13 14" key="1">
    <citation type="submission" date="2015-07" db="EMBL/GenBank/DDBJ databases">
        <authorList>
            <person name="Noorani M."/>
        </authorList>
    </citation>
    <scope>NUCLEOTIDE SEQUENCE [LARGE SCALE GENOMIC DNA]</scope>
    <source>
        <strain evidence="13 14">CECT 7802</strain>
    </source>
</reference>
<dbReference type="OrthoDB" id="9790793at2"/>
<dbReference type="NCBIfam" id="NF003805">
    <property type="entry name" value="PRK05395.1-2"/>
    <property type="match status" value="1"/>
</dbReference>
<proteinExistence type="inferred from homology"/>
<dbReference type="NCBIfam" id="NF003806">
    <property type="entry name" value="PRK05395.1-3"/>
    <property type="match status" value="1"/>
</dbReference>
<dbReference type="CDD" id="cd00466">
    <property type="entry name" value="DHQase_II"/>
    <property type="match status" value="1"/>
</dbReference>
<evidence type="ECO:0000256" key="4">
    <source>
        <dbReference type="ARBA" id="ARBA00011037"/>
    </source>
</evidence>
<dbReference type="GO" id="GO:0008652">
    <property type="term" value="P:amino acid biosynthetic process"/>
    <property type="evidence" value="ECO:0007669"/>
    <property type="project" value="UniProtKB-KW"/>
</dbReference>
<evidence type="ECO:0000256" key="10">
    <source>
        <dbReference type="PIRSR" id="PIRSR001399-1"/>
    </source>
</evidence>
<dbReference type="EC" id="4.2.1.10" evidence="6 9"/>
<feature type="binding site" evidence="9 11">
    <location>
        <position position="75"/>
    </location>
    <ligand>
        <name>substrate</name>
    </ligand>
</feature>
<keyword evidence="7 9" id="KW-0057">Aromatic amino acid biosynthesis</keyword>
<keyword evidence="14" id="KW-1185">Reference proteome</keyword>
<evidence type="ECO:0000256" key="7">
    <source>
        <dbReference type="ARBA" id="ARBA00023141"/>
    </source>
</evidence>
<accession>A0A0M6YMM3</accession>
<comment type="catalytic activity">
    <reaction evidence="1 9">
        <text>3-dehydroquinate = 3-dehydroshikimate + H2O</text>
        <dbReference type="Rhea" id="RHEA:21096"/>
        <dbReference type="ChEBI" id="CHEBI:15377"/>
        <dbReference type="ChEBI" id="CHEBI:16630"/>
        <dbReference type="ChEBI" id="CHEBI:32364"/>
        <dbReference type="EC" id="4.2.1.10"/>
    </reaction>
</comment>
<feature type="binding site" evidence="9 11">
    <location>
        <position position="112"/>
    </location>
    <ligand>
        <name>substrate</name>
    </ligand>
</feature>
<evidence type="ECO:0000256" key="12">
    <source>
        <dbReference type="PIRSR" id="PIRSR001399-3"/>
    </source>
</evidence>
<dbReference type="InterPro" id="IPR001874">
    <property type="entry name" value="DHquinase_II"/>
</dbReference>
<dbReference type="GO" id="GO:0003855">
    <property type="term" value="F:3-dehydroquinate dehydratase activity"/>
    <property type="evidence" value="ECO:0007669"/>
    <property type="project" value="UniProtKB-UniRule"/>
</dbReference>
<evidence type="ECO:0000256" key="6">
    <source>
        <dbReference type="ARBA" id="ARBA00012060"/>
    </source>
</evidence>
<feature type="site" description="Transition state stabilizer" evidence="9 12">
    <location>
        <position position="18"/>
    </location>
</feature>
<feature type="binding site" evidence="9 11">
    <location>
        <position position="88"/>
    </location>
    <ligand>
        <name>substrate</name>
    </ligand>
</feature>
<name>A0A0M6YMM3_9RHOB</name>
<dbReference type="PROSITE" id="PS01029">
    <property type="entry name" value="DEHYDROQUINASE_II"/>
    <property type="match status" value="1"/>
</dbReference>
<comment type="similarity">
    <text evidence="4 9">Belongs to the type-II 3-dehydroquinase family.</text>
</comment>
<protein>
    <recommendedName>
        <fullName evidence="6 9">3-dehydroquinate dehydratase</fullName>
        <shortName evidence="9">3-dehydroquinase</shortName>
        <ecNumber evidence="6 9">4.2.1.10</ecNumber>
    </recommendedName>
    <alternativeName>
        <fullName evidence="9">Type II DHQase</fullName>
    </alternativeName>
</protein>
<dbReference type="InterPro" id="IPR036441">
    <property type="entry name" value="DHquinase_II_sf"/>
</dbReference>
<dbReference type="UniPathway" id="UPA00053">
    <property type="reaction ID" value="UER00086"/>
</dbReference>
<dbReference type="GO" id="GO:0009423">
    <property type="term" value="P:chorismate biosynthetic process"/>
    <property type="evidence" value="ECO:0007669"/>
    <property type="project" value="UniProtKB-UniRule"/>
</dbReference>
<comment type="subunit">
    <text evidence="5 9">Homododecamer.</text>
</comment>
<dbReference type="EMBL" id="CXSU01000012">
    <property type="protein sequence ID" value="CTQ51190.1"/>
    <property type="molecule type" value="Genomic_DNA"/>
</dbReference>
<organism evidence="13 14">
    <name type="scientific">Jannaschia donghaensis</name>
    <dbReference type="NCBI Taxonomy" id="420998"/>
    <lineage>
        <taxon>Bacteria</taxon>
        <taxon>Pseudomonadati</taxon>
        <taxon>Pseudomonadota</taxon>
        <taxon>Alphaproteobacteria</taxon>
        <taxon>Rhodobacterales</taxon>
        <taxon>Roseobacteraceae</taxon>
        <taxon>Jannaschia</taxon>
    </lineage>
</organism>
<dbReference type="PIRSF" id="PIRSF001399">
    <property type="entry name" value="DHquinase_II"/>
    <property type="match status" value="1"/>
</dbReference>
<comment type="function">
    <text evidence="2 9">Catalyzes a trans-dehydration via an enolate intermediate.</text>
</comment>
<comment type="pathway">
    <text evidence="3 9">Metabolic intermediate biosynthesis; chorismate biosynthesis; chorismate from D-erythrose 4-phosphate and phosphoenolpyruvate: step 3/7.</text>
</comment>
<dbReference type="GO" id="GO:0009073">
    <property type="term" value="P:aromatic amino acid family biosynthetic process"/>
    <property type="evidence" value="ECO:0007669"/>
    <property type="project" value="UniProtKB-KW"/>
</dbReference>
<evidence type="ECO:0000256" key="11">
    <source>
        <dbReference type="PIRSR" id="PIRSR001399-2"/>
    </source>
</evidence>
<dbReference type="SUPFAM" id="SSF52304">
    <property type="entry name" value="Type II 3-dehydroquinate dehydratase"/>
    <property type="match status" value="1"/>
</dbReference>
<dbReference type="NCBIfam" id="TIGR01088">
    <property type="entry name" value="aroQ"/>
    <property type="match status" value="1"/>
</dbReference>
<evidence type="ECO:0000256" key="3">
    <source>
        <dbReference type="ARBA" id="ARBA00004902"/>
    </source>
</evidence>
<dbReference type="Gene3D" id="3.40.50.9100">
    <property type="entry name" value="Dehydroquinase, class II"/>
    <property type="match status" value="1"/>
</dbReference>
<dbReference type="AlphaFoldDB" id="A0A0M6YMM3"/>
<evidence type="ECO:0000256" key="5">
    <source>
        <dbReference type="ARBA" id="ARBA00011193"/>
    </source>
</evidence>
<gene>
    <name evidence="9 13" type="primary">aroQ</name>
    <name evidence="13" type="ORF">JDO7802_03229</name>
</gene>
<evidence type="ECO:0000256" key="2">
    <source>
        <dbReference type="ARBA" id="ARBA00003924"/>
    </source>
</evidence>
<feature type="binding site" evidence="9 11">
    <location>
        <begin position="102"/>
        <end position="103"/>
    </location>
    <ligand>
        <name>substrate</name>
    </ligand>
</feature>
<dbReference type="InterPro" id="IPR018509">
    <property type="entry name" value="DHquinase_II_CS"/>
</dbReference>
<dbReference type="HAMAP" id="MF_00169">
    <property type="entry name" value="AroQ"/>
    <property type="match status" value="1"/>
</dbReference>
<sequence length="144" mass="15430">MTKTLILNGPNLNLLGQRQPEIYGAQTLADVEEACTALAADLDLGDVTCKQSNHEGALVDAIQDARGRQDAIVINPGAYSHTSIAILDALNAFDGKVVEVHISNIHQREAFRHHSHVSARADAVIAGLGTEGYLAALRWLARRG</sequence>
<evidence type="ECO:0000313" key="14">
    <source>
        <dbReference type="Proteomes" id="UP000049222"/>
    </source>
</evidence>
<evidence type="ECO:0000256" key="9">
    <source>
        <dbReference type="HAMAP-Rule" id="MF_00169"/>
    </source>
</evidence>
<dbReference type="PANTHER" id="PTHR21272:SF3">
    <property type="entry name" value="CATABOLIC 3-DEHYDROQUINASE"/>
    <property type="match status" value="1"/>
</dbReference>
<evidence type="ECO:0000313" key="13">
    <source>
        <dbReference type="EMBL" id="CTQ51190.1"/>
    </source>
</evidence>
<dbReference type="Pfam" id="PF01220">
    <property type="entry name" value="DHquinase_II"/>
    <property type="match status" value="1"/>
</dbReference>
<feature type="active site" description="Proton acceptor" evidence="9 10">
    <location>
        <position position="23"/>
    </location>
</feature>
<dbReference type="Proteomes" id="UP000049222">
    <property type="component" value="Unassembled WGS sequence"/>
</dbReference>
<dbReference type="NCBIfam" id="NF003807">
    <property type="entry name" value="PRK05395.1-4"/>
    <property type="match status" value="1"/>
</dbReference>
<keyword evidence="8 9" id="KW-0456">Lyase</keyword>
<keyword evidence="9" id="KW-0028">Amino-acid biosynthesis</keyword>
<dbReference type="RefSeq" id="WP_055086931.1">
    <property type="nucleotide sequence ID" value="NZ_CXSU01000012.1"/>
</dbReference>
<dbReference type="PANTHER" id="PTHR21272">
    <property type="entry name" value="CATABOLIC 3-DEHYDROQUINASE"/>
    <property type="match status" value="1"/>
</dbReference>
<evidence type="ECO:0000256" key="1">
    <source>
        <dbReference type="ARBA" id="ARBA00001864"/>
    </source>
</evidence>
<evidence type="ECO:0000256" key="8">
    <source>
        <dbReference type="ARBA" id="ARBA00023239"/>
    </source>
</evidence>
<feature type="binding site" evidence="9 11">
    <location>
        <position position="81"/>
    </location>
    <ligand>
        <name>substrate</name>
    </ligand>
</feature>